<dbReference type="AlphaFoldDB" id="A0AAE3ZRV9"/>
<evidence type="ECO:0000256" key="1">
    <source>
        <dbReference type="SAM" id="Phobius"/>
    </source>
</evidence>
<evidence type="ECO:0008006" key="4">
    <source>
        <dbReference type="Google" id="ProtNLM"/>
    </source>
</evidence>
<comment type="caution">
    <text evidence="2">The sequence shown here is derived from an EMBL/GenBank/DDBJ whole genome shotgun (WGS) entry which is preliminary data.</text>
</comment>
<feature type="transmembrane region" description="Helical" evidence="1">
    <location>
        <begin position="40"/>
        <end position="61"/>
    </location>
</feature>
<keyword evidence="1" id="KW-1133">Transmembrane helix</keyword>
<sequence>MNENLKDLFGQAVADEPAALGDVTDGAIADGTRIRRRRRLVAGPVAAVALVAALGATGAMLPSAVEPPGGPVSVSECGIPDFVLTEKPVLFLSARDDVTAAQRAAIETRLGGDELVRGFTWTDPLTVEQLVDAGMTRNVRVGDGPDLPGRYRVELAEPDRATEFLDDYADVPGVDPHGVQLVCRGGVWP</sequence>
<keyword evidence="1" id="KW-0812">Transmembrane</keyword>
<dbReference type="RefSeq" id="WP_310418329.1">
    <property type="nucleotide sequence ID" value="NZ_JAVDYC010000001.1"/>
</dbReference>
<dbReference type="EMBL" id="JAVDYC010000001">
    <property type="protein sequence ID" value="MDR7324631.1"/>
    <property type="molecule type" value="Genomic_DNA"/>
</dbReference>
<protein>
    <recommendedName>
        <fullName evidence="4">FtsX extracellular domain-containing protein</fullName>
    </recommendedName>
</protein>
<proteinExistence type="predicted"/>
<evidence type="ECO:0000313" key="2">
    <source>
        <dbReference type="EMBL" id="MDR7324631.1"/>
    </source>
</evidence>
<evidence type="ECO:0000313" key="3">
    <source>
        <dbReference type="Proteomes" id="UP001183629"/>
    </source>
</evidence>
<reference evidence="2 3" key="1">
    <citation type="submission" date="2023-07" db="EMBL/GenBank/DDBJ databases">
        <title>Sequencing the genomes of 1000 actinobacteria strains.</title>
        <authorList>
            <person name="Klenk H.-P."/>
        </authorList>
    </citation>
    <scope>NUCLEOTIDE SEQUENCE [LARGE SCALE GENOMIC DNA]</scope>
    <source>
        <strain evidence="2 3">DSM 44711</strain>
    </source>
</reference>
<keyword evidence="3" id="KW-1185">Reference proteome</keyword>
<gene>
    <name evidence="2" type="ORF">J2S44_004881</name>
</gene>
<accession>A0AAE3ZRV9</accession>
<name>A0AAE3ZRV9_9ACTN</name>
<keyword evidence="1" id="KW-0472">Membrane</keyword>
<dbReference type="Proteomes" id="UP001183629">
    <property type="component" value="Unassembled WGS sequence"/>
</dbReference>
<organism evidence="2 3">
    <name type="scientific">Catenuloplanes niger</name>
    <dbReference type="NCBI Taxonomy" id="587534"/>
    <lineage>
        <taxon>Bacteria</taxon>
        <taxon>Bacillati</taxon>
        <taxon>Actinomycetota</taxon>
        <taxon>Actinomycetes</taxon>
        <taxon>Micromonosporales</taxon>
        <taxon>Micromonosporaceae</taxon>
        <taxon>Catenuloplanes</taxon>
    </lineage>
</organism>